<protein>
    <submittedName>
        <fullName evidence="1">Uncharacterized protein</fullName>
    </submittedName>
</protein>
<name>A0A7R9GTV0_TIMPO</name>
<gene>
    <name evidence="1" type="ORF">TPSB3V08_LOCUS1052</name>
</gene>
<proteinExistence type="predicted"/>
<evidence type="ECO:0000313" key="1">
    <source>
        <dbReference type="EMBL" id="CAD7397242.1"/>
    </source>
</evidence>
<reference evidence="1" key="1">
    <citation type="submission" date="2020-11" db="EMBL/GenBank/DDBJ databases">
        <authorList>
            <person name="Tran Van P."/>
        </authorList>
    </citation>
    <scope>NUCLEOTIDE SEQUENCE</scope>
</reference>
<dbReference type="AlphaFoldDB" id="A0A7R9GTV0"/>
<dbReference type="EMBL" id="OD000362">
    <property type="protein sequence ID" value="CAD7397242.1"/>
    <property type="molecule type" value="Genomic_DNA"/>
</dbReference>
<sequence length="74" mass="8578">MLYCLFKRQLNLYSSREDTVSVGSATISARDQLKADIDSIVASECLFCGDMMIRSIDRPFIENEDYDKVMKDWE</sequence>
<organism evidence="1">
    <name type="scientific">Timema poppense</name>
    <name type="common">Walking stick</name>
    <dbReference type="NCBI Taxonomy" id="170557"/>
    <lineage>
        <taxon>Eukaryota</taxon>
        <taxon>Metazoa</taxon>
        <taxon>Ecdysozoa</taxon>
        <taxon>Arthropoda</taxon>
        <taxon>Hexapoda</taxon>
        <taxon>Insecta</taxon>
        <taxon>Pterygota</taxon>
        <taxon>Neoptera</taxon>
        <taxon>Polyneoptera</taxon>
        <taxon>Phasmatodea</taxon>
        <taxon>Timematodea</taxon>
        <taxon>Timematoidea</taxon>
        <taxon>Timematidae</taxon>
        <taxon>Timema</taxon>
    </lineage>
</organism>
<accession>A0A7R9GTV0</accession>